<accession>A0A3N4IZ46</accession>
<gene>
    <name evidence="1" type="ORF">L873DRAFT_1822778</name>
</gene>
<dbReference type="EMBL" id="ML120577">
    <property type="protein sequence ID" value="RPA89480.1"/>
    <property type="molecule type" value="Genomic_DNA"/>
</dbReference>
<protein>
    <submittedName>
        <fullName evidence="1">Uncharacterized protein</fullName>
    </submittedName>
</protein>
<evidence type="ECO:0000313" key="2">
    <source>
        <dbReference type="Proteomes" id="UP000276215"/>
    </source>
</evidence>
<name>A0A3N4IZ46_9PEZI</name>
<sequence length="113" mass="12789">MRAHPPNKPLPLAHQQALAAVKPLADILCPNTSYEMSIIEPSTSSPVRKESEYLLAIEFNEAAHIRWRVEIGENSTFLALRRTKSIFKPISKYRHFEKRCAVTNGKRGYSGPI</sequence>
<dbReference type="AlphaFoldDB" id="A0A3N4IZ46"/>
<evidence type="ECO:0000313" key="1">
    <source>
        <dbReference type="EMBL" id="RPA89480.1"/>
    </source>
</evidence>
<keyword evidence="2" id="KW-1185">Reference proteome</keyword>
<proteinExistence type="predicted"/>
<reference evidence="1 2" key="1">
    <citation type="journal article" date="2018" name="Nat. Ecol. Evol.">
        <title>Pezizomycetes genomes reveal the molecular basis of ectomycorrhizal truffle lifestyle.</title>
        <authorList>
            <person name="Murat C."/>
            <person name="Payen T."/>
            <person name="Noel B."/>
            <person name="Kuo A."/>
            <person name="Morin E."/>
            <person name="Chen J."/>
            <person name="Kohler A."/>
            <person name="Krizsan K."/>
            <person name="Balestrini R."/>
            <person name="Da Silva C."/>
            <person name="Montanini B."/>
            <person name="Hainaut M."/>
            <person name="Levati E."/>
            <person name="Barry K.W."/>
            <person name="Belfiori B."/>
            <person name="Cichocki N."/>
            <person name="Clum A."/>
            <person name="Dockter R.B."/>
            <person name="Fauchery L."/>
            <person name="Guy J."/>
            <person name="Iotti M."/>
            <person name="Le Tacon F."/>
            <person name="Lindquist E.A."/>
            <person name="Lipzen A."/>
            <person name="Malagnac F."/>
            <person name="Mello A."/>
            <person name="Molinier V."/>
            <person name="Miyauchi S."/>
            <person name="Poulain J."/>
            <person name="Riccioni C."/>
            <person name="Rubini A."/>
            <person name="Sitrit Y."/>
            <person name="Splivallo R."/>
            <person name="Traeger S."/>
            <person name="Wang M."/>
            <person name="Zifcakova L."/>
            <person name="Wipf D."/>
            <person name="Zambonelli A."/>
            <person name="Paolocci F."/>
            <person name="Nowrousian M."/>
            <person name="Ottonello S."/>
            <person name="Baldrian P."/>
            <person name="Spatafora J.W."/>
            <person name="Henrissat B."/>
            <person name="Nagy L.G."/>
            <person name="Aury J.M."/>
            <person name="Wincker P."/>
            <person name="Grigoriev I.V."/>
            <person name="Bonfante P."/>
            <person name="Martin F.M."/>
        </authorList>
    </citation>
    <scope>NUCLEOTIDE SEQUENCE [LARGE SCALE GENOMIC DNA]</scope>
    <source>
        <strain evidence="1 2">120613-1</strain>
    </source>
</reference>
<organism evidence="1 2">
    <name type="scientific">Choiromyces venosus 120613-1</name>
    <dbReference type="NCBI Taxonomy" id="1336337"/>
    <lineage>
        <taxon>Eukaryota</taxon>
        <taxon>Fungi</taxon>
        <taxon>Dikarya</taxon>
        <taxon>Ascomycota</taxon>
        <taxon>Pezizomycotina</taxon>
        <taxon>Pezizomycetes</taxon>
        <taxon>Pezizales</taxon>
        <taxon>Tuberaceae</taxon>
        <taxon>Choiromyces</taxon>
    </lineage>
</organism>
<dbReference type="Proteomes" id="UP000276215">
    <property type="component" value="Unassembled WGS sequence"/>
</dbReference>